<dbReference type="GO" id="GO:0009316">
    <property type="term" value="C:3-isopropylmalate dehydratase complex"/>
    <property type="evidence" value="ECO:0007669"/>
    <property type="project" value="InterPro"/>
</dbReference>
<evidence type="ECO:0000259" key="11">
    <source>
        <dbReference type="Pfam" id="PF00694"/>
    </source>
</evidence>
<evidence type="ECO:0000256" key="3">
    <source>
        <dbReference type="ARBA" id="ARBA00004729"/>
    </source>
</evidence>
<dbReference type="GO" id="GO:0003861">
    <property type="term" value="F:3-isopropylmalate dehydratase activity"/>
    <property type="evidence" value="ECO:0007669"/>
    <property type="project" value="UniProtKB-UniRule"/>
</dbReference>
<dbReference type="FunFam" id="3.20.19.10:FF:000003">
    <property type="entry name" value="3-isopropylmalate dehydratase small subunit"/>
    <property type="match status" value="1"/>
</dbReference>
<keyword evidence="8 10" id="KW-0456">Lyase</keyword>
<dbReference type="Pfam" id="PF00694">
    <property type="entry name" value="Aconitase_C"/>
    <property type="match status" value="1"/>
</dbReference>
<dbReference type="InterPro" id="IPR050075">
    <property type="entry name" value="LeuD"/>
</dbReference>
<dbReference type="PANTHER" id="PTHR43345">
    <property type="entry name" value="3-ISOPROPYLMALATE DEHYDRATASE SMALL SUBUNIT 2-RELATED-RELATED"/>
    <property type="match status" value="1"/>
</dbReference>
<dbReference type="InterPro" id="IPR000573">
    <property type="entry name" value="AconitaseA/IPMdHydase_ssu_swvl"/>
</dbReference>
<dbReference type="SUPFAM" id="SSF52016">
    <property type="entry name" value="LeuD/IlvD-like"/>
    <property type="match status" value="1"/>
</dbReference>
<dbReference type="RefSeq" id="WP_051456811.1">
    <property type="nucleotide sequence ID" value="NZ_AODH01000009.1"/>
</dbReference>
<comment type="similarity">
    <text evidence="4 10">Belongs to the LeuD family. LeuD type 1 subfamily.</text>
</comment>
<dbReference type="STRING" id="1265861.BCAMP_02475"/>
<dbReference type="GO" id="GO:0016853">
    <property type="term" value="F:isomerase activity"/>
    <property type="evidence" value="ECO:0007669"/>
    <property type="project" value="UniProtKB-KW"/>
</dbReference>
<proteinExistence type="inferred from homology"/>
<evidence type="ECO:0000313" key="13">
    <source>
        <dbReference type="Proteomes" id="UP000019243"/>
    </source>
</evidence>
<reference evidence="12 13" key="1">
    <citation type="submission" date="2012-12" db="EMBL/GenBank/DDBJ databases">
        <title>Novel taxa of Listeriaceae from agricultural environments in the United States.</title>
        <authorList>
            <person name="den Bakker H.C."/>
            <person name="Allred A."/>
            <person name="Warchocki S."/>
            <person name="Wright E.M."/>
            <person name="Burrell A."/>
            <person name="Nightingale K.K."/>
            <person name="Kephart D."/>
            <person name="Wiedmann M."/>
        </authorList>
    </citation>
    <scope>NUCLEOTIDE SEQUENCE [LARGE SCALE GENOMIC DNA]</scope>
    <source>
        <strain evidence="12 13">FSL F6-1037</strain>
    </source>
</reference>
<dbReference type="NCBIfam" id="NF002458">
    <property type="entry name" value="PRK01641.1"/>
    <property type="match status" value="1"/>
</dbReference>
<dbReference type="Proteomes" id="UP000019243">
    <property type="component" value="Unassembled WGS sequence"/>
</dbReference>
<dbReference type="AlphaFoldDB" id="W7CPX9"/>
<comment type="caution">
    <text evidence="12">The sequence shown here is derived from an EMBL/GenBank/DDBJ whole genome shotgun (WGS) entry which is preliminary data.</text>
</comment>
<evidence type="ECO:0000256" key="7">
    <source>
        <dbReference type="ARBA" id="ARBA00022605"/>
    </source>
</evidence>
<dbReference type="InterPro" id="IPR004431">
    <property type="entry name" value="3-IsopropMal_deHydase_ssu"/>
</dbReference>
<evidence type="ECO:0000256" key="2">
    <source>
        <dbReference type="ARBA" id="ARBA00002695"/>
    </source>
</evidence>
<sequence length="204" mass="23085">MRPFKQHRGTVVALMNDNIDTDQIIPKQFLKRIERTGFGRFLFDEWRYLPGHQPNPAFPLNAKDRQGASILISGDNFGCGSSREHAPWALTDYGFDCIIAGSFADIFFSNCTKNRLLPIVLPLEQRQQLAALAGDVVVTINLVNQVIEADGDVYPFEINQKVKEKLVEGLDDITLTLTHEDVIRAYEQRVDERGTTNDDSYARN</sequence>
<keyword evidence="9 10" id="KW-0100">Branched-chain amino acid biosynthesis</keyword>
<dbReference type="PANTHER" id="PTHR43345:SF5">
    <property type="entry name" value="3-ISOPROPYLMALATE DEHYDRATASE SMALL SUBUNIT"/>
    <property type="match status" value="1"/>
</dbReference>
<comment type="function">
    <text evidence="2 10">Catalyzes the isomerization between 2-isopropylmalate and 3-isopropylmalate, via the formation of 2-isopropylmaleate.</text>
</comment>
<dbReference type="CDD" id="cd01577">
    <property type="entry name" value="IPMI_Swivel"/>
    <property type="match status" value="1"/>
</dbReference>
<evidence type="ECO:0000256" key="10">
    <source>
        <dbReference type="HAMAP-Rule" id="MF_01031"/>
    </source>
</evidence>
<dbReference type="Gene3D" id="3.20.19.10">
    <property type="entry name" value="Aconitase, domain 4"/>
    <property type="match status" value="1"/>
</dbReference>
<evidence type="ECO:0000313" key="12">
    <source>
        <dbReference type="EMBL" id="EUJ41714.1"/>
    </source>
</evidence>
<keyword evidence="13" id="KW-1185">Reference proteome</keyword>
<dbReference type="OrthoDB" id="9777465at2"/>
<feature type="domain" description="Aconitase A/isopropylmalate dehydratase small subunit swivel" evidence="11">
    <location>
        <begin position="1"/>
        <end position="122"/>
    </location>
</feature>
<dbReference type="InterPro" id="IPR033940">
    <property type="entry name" value="IPMI_Swivel"/>
</dbReference>
<evidence type="ECO:0000256" key="1">
    <source>
        <dbReference type="ARBA" id="ARBA00000491"/>
    </source>
</evidence>
<organism evidence="12 13">
    <name type="scientific">Brochothrix campestris FSL F6-1037</name>
    <dbReference type="NCBI Taxonomy" id="1265861"/>
    <lineage>
        <taxon>Bacteria</taxon>
        <taxon>Bacillati</taxon>
        <taxon>Bacillota</taxon>
        <taxon>Bacilli</taxon>
        <taxon>Bacillales</taxon>
        <taxon>Listeriaceae</taxon>
        <taxon>Brochothrix</taxon>
    </lineage>
</organism>
<dbReference type="NCBIfam" id="TIGR00171">
    <property type="entry name" value="leuD"/>
    <property type="match status" value="1"/>
</dbReference>
<dbReference type="GO" id="GO:0009098">
    <property type="term" value="P:L-leucine biosynthetic process"/>
    <property type="evidence" value="ECO:0007669"/>
    <property type="project" value="UniProtKB-UniRule"/>
</dbReference>
<evidence type="ECO:0000256" key="5">
    <source>
        <dbReference type="ARBA" id="ARBA00011271"/>
    </source>
</evidence>
<evidence type="ECO:0000256" key="9">
    <source>
        <dbReference type="ARBA" id="ARBA00023304"/>
    </source>
</evidence>
<evidence type="ECO:0000256" key="6">
    <source>
        <dbReference type="ARBA" id="ARBA00022430"/>
    </source>
</evidence>
<dbReference type="UniPathway" id="UPA00048">
    <property type="reaction ID" value="UER00071"/>
</dbReference>
<dbReference type="EMBL" id="AODH01000009">
    <property type="protein sequence ID" value="EUJ41714.1"/>
    <property type="molecule type" value="Genomic_DNA"/>
</dbReference>
<dbReference type="InterPro" id="IPR015928">
    <property type="entry name" value="Aconitase/3IPM_dehydase_swvl"/>
</dbReference>
<keyword evidence="12" id="KW-0413">Isomerase</keyword>
<evidence type="ECO:0000256" key="4">
    <source>
        <dbReference type="ARBA" id="ARBA00009845"/>
    </source>
</evidence>
<evidence type="ECO:0000256" key="8">
    <source>
        <dbReference type="ARBA" id="ARBA00023239"/>
    </source>
</evidence>
<accession>W7CPX9</accession>
<keyword evidence="6 10" id="KW-0432">Leucine biosynthesis</keyword>
<comment type="pathway">
    <text evidence="3 10">Amino-acid biosynthesis; L-leucine biosynthesis; L-leucine from 3-methyl-2-oxobutanoate: step 2/4.</text>
</comment>
<dbReference type="PATRIC" id="fig|1265861.3.peg.482"/>
<comment type="catalytic activity">
    <reaction evidence="1 10">
        <text>(2R,3S)-3-isopropylmalate = (2S)-2-isopropylmalate</text>
        <dbReference type="Rhea" id="RHEA:32287"/>
        <dbReference type="ChEBI" id="CHEBI:1178"/>
        <dbReference type="ChEBI" id="CHEBI:35121"/>
        <dbReference type="EC" id="4.2.1.33"/>
    </reaction>
</comment>
<comment type="subunit">
    <text evidence="5 10">Heterodimer of LeuC and LeuD.</text>
</comment>
<protein>
    <recommendedName>
        <fullName evidence="10">3-isopropylmalate dehydratase small subunit</fullName>
        <ecNumber evidence="10">4.2.1.33</ecNumber>
    </recommendedName>
    <alternativeName>
        <fullName evidence="10">Alpha-IPM isomerase</fullName>
        <shortName evidence="10">IPMI</shortName>
    </alternativeName>
    <alternativeName>
        <fullName evidence="10">Isopropylmalate isomerase</fullName>
    </alternativeName>
</protein>
<dbReference type="HAMAP" id="MF_01031">
    <property type="entry name" value="LeuD_type1"/>
    <property type="match status" value="1"/>
</dbReference>
<gene>
    <name evidence="10 12" type="primary">leuD</name>
    <name evidence="12" type="ORF">BCAMP_02475</name>
</gene>
<dbReference type="EC" id="4.2.1.33" evidence="10"/>
<keyword evidence="7 10" id="KW-0028">Amino-acid biosynthesis</keyword>
<name>W7CPX9_9LIST</name>